<feature type="transmembrane region" description="Helical" evidence="1">
    <location>
        <begin position="549"/>
        <end position="569"/>
    </location>
</feature>
<proteinExistence type="predicted"/>
<dbReference type="OrthoDB" id="423498at2759"/>
<dbReference type="Gene3D" id="1.20.1070.10">
    <property type="entry name" value="Rhodopsin 7-helix transmembrane proteins"/>
    <property type="match status" value="1"/>
</dbReference>
<feature type="transmembrane region" description="Helical" evidence="1">
    <location>
        <begin position="643"/>
        <end position="662"/>
    </location>
</feature>
<feature type="transmembrane region" description="Helical" evidence="1">
    <location>
        <begin position="359"/>
        <end position="386"/>
    </location>
</feature>
<evidence type="ECO:0000256" key="1">
    <source>
        <dbReference type="SAM" id="Phobius"/>
    </source>
</evidence>
<organism evidence="2 3">
    <name type="scientific">Caenorhabditis angaria</name>
    <dbReference type="NCBI Taxonomy" id="860376"/>
    <lineage>
        <taxon>Eukaryota</taxon>
        <taxon>Metazoa</taxon>
        <taxon>Ecdysozoa</taxon>
        <taxon>Nematoda</taxon>
        <taxon>Chromadorea</taxon>
        <taxon>Rhabditida</taxon>
        <taxon>Rhabditina</taxon>
        <taxon>Rhabditomorpha</taxon>
        <taxon>Rhabditoidea</taxon>
        <taxon>Rhabditidae</taxon>
        <taxon>Peloderinae</taxon>
        <taxon>Caenorhabditis</taxon>
    </lineage>
</organism>
<dbReference type="EMBL" id="CANHGI010000006">
    <property type="protein sequence ID" value="CAI5454746.1"/>
    <property type="molecule type" value="Genomic_DNA"/>
</dbReference>
<dbReference type="SUPFAM" id="SSF63829">
    <property type="entry name" value="Calcium-dependent phosphotriesterase"/>
    <property type="match status" value="1"/>
</dbReference>
<accession>A0A9P1IYM1</accession>
<comment type="caution">
    <text evidence="2">The sequence shown here is derived from an EMBL/GenBank/DDBJ whole genome shotgun (WGS) entry which is preliminary data.</text>
</comment>
<dbReference type="InterPro" id="IPR051288">
    <property type="entry name" value="Serum_paraoxonase/arylesterase"/>
</dbReference>
<feature type="transmembrane region" description="Helical" evidence="1">
    <location>
        <begin position="817"/>
        <end position="844"/>
    </location>
</feature>
<feature type="transmembrane region" description="Helical" evidence="1">
    <location>
        <begin position="406"/>
        <end position="424"/>
    </location>
</feature>
<feature type="transmembrane region" description="Helical" evidence="1">
    <location>
        <begin position="674"/>
        <end position="702"/>
    </location>
</feature>
<feature type="transmembrane region" description="Helical" evidence="1">
    <location>
        <begin position="758"/>
        <end position="780"/>
    </location>
</feature>
<feature type="transmembrane region" description="Helical" evidence="1">
    <location>
        <begin position="865"/>
        <end position="883"/>
    </location>
</feature>
<dbReference type="InterPro" id="IPR011042">
    <property type="entry name" value="6-blade_b-propeller_TolB-like"/>
</dbReference>
<gene>
    <name evidence="2" type="ORF">CAMP_LOCUS17383</name>
</gene>
<keyword evidence="1" id="KW-0812">Transmembrane</keyword>
<dbReference type="PANTHER" id="PTHR11799">
    <property type="entry name" value="PARAOXONASE"/>
    <property type="match status" value="1"/>
</dbReference>
<keyword evidence="3" id="KW-1185">Reference proteome</keyword>
<keyword evidence="1" id="KW-0472">Membrane</keyword>
<dbReference type="SUPFAM" id="SSF81321">
    <property type="entry name" value="Family A G protein-coupled receptor-like"/>
    <property type="match status" value="1"/>
</dbReference>
<keyword evidence="1" id="KW-1133">Transmembrane helix</keyword>
<feature type="transmembrane region" description="Helical" evidence="1">
    <location>
        <begin position="508"/>
        <end position="528"/>
    </location>
</feature>
<sequence>MKSYWRQTLFVSIFALFTSLFCKLLLHFDINKRPYNHVPGECGIIPNLSGVKDFATTTTIGKLFMIVNPMHEYSSEHTHLFTFDADHKTAKEIDLDQRNRNLSALSLFENYLFAYDELSTNVLVYTISDKTSNNTLKLRKTFKNREFKGLIGLASKNKSSFYFIKHNYYDFEIIRIFSRFFPFPKTGQILLQENKITTLIDEIAYPTDVVYDDFKKILYVASYSQNSIITYASDNIEKKNTFDIGCAPTSLWLDIDGSLLVTCHQIRIKTFASFLNSQIKNPSMVIRITIGGSKDDDLKITQYYSNDGATISEALQTMDPATVSTIYAIVQGLIASVGIIINIYFMYIGAKSKTKMKQLYTLFMCCYSALMILHCITILASFPQFFFDTNKESIIYSYFTFRYSKLMLVVFLLISEVQFVYFLWFFAVRHQSFQLIPRTNDCVNWIALFLAFSGFILAVLFYYLPFLVHNWDLPFNSTQTHLSLADTAYLRYDITYHNIQSLFAYPMFLSKAILILFYVLIVAFHISIRREIEDYVGSTYSKKIHKNTMCNLFIQVTVTFGFLLPFYIYEVVITIWPEIYSYSTGLFFYTLQPAYVLIVPFFNCGIKEWLDAERIHKTSVAVAPYQSPNTEAMNQMDFGGSCAIFQGLIASAGLILNAYFLYIATKSVTMRAQLYTTFICLFQVMMIIHCITILISFPLFFFDTNKESIIYSYFSVGLFSKRMLIIHLLFSEIKFILYPCFFIVRYCSFQVNARSDPIINLASILLAVSGFAFLVCFYYGPYIIYNDNLPFNSTQYSFSLDDSQYIRYDTSYYNIDLIYALTMFFSRLTLVLFYMLSFSLLVSINHEIGIYIGSAHAQNSHRNTVKYIFYQVTITFACLLPFYTYEIVISMAPHLYSHTLGLLFYSLRPIHVVIVPFLNCKIKQWREALRIHNTRNAVAQLHLQNHTRNPTTETRF</sequence>
<dbReference type="Proteomes" id="UP001152747">
    <property type="component" value="Unassembled WGS sequence"/>
</dbReference>
<feature type="transmembrane region" description="Helical" evidence="1">
    <location>
        <begin position="445"/>
        <end position="464"/>
    </location>
</feature>
<protein>
    <submittedName>
        <fullName evidence="2">Uncharacterized protein</fullName>
    </submittedName>
</protein>
<dbReference type="Gene3D" id="2.120.10.30">
    <property type="entry name" value="TolB, C-terminal domain"/>
    <property type="match status" value="1"/>
</dbReference>
<evidence type="ECO:0000313" key="3">
    <source>
        <dbReference type="Proteomes" id="UP001152747"/>
    </source>
</evidence>
<feature type="transmembrane region" description="Helical" evidence="1">
    <location>
        <begin position="722"/>
        <end position="746"/>
    </location>
</feature>
<dbReference type="AlphaFoldDB" id="A0A9P1IYM1"/>
<name>A0A9P1IYM1_9PELO</name>
<evidence type="ECO:0000313" key="2">
    <source>
        <dbReference type="EMBL" id="CAI5454746.1"/>
    </source>
</evidence>
<dbReference type="PANTHER" id="PTHR11799:SF1">
    <property type="entry name" value="PON (PARAOXONASE) AND MEC-6 LIKE"/>
    <property type="match status" value="1"/>
</dbReference>
<reference evidence="2" key="1">
    <citation type="submission" date="2022-11" db="EMBL/GenBank/DDBJ databases">
        <authorList>
            <person name="Kikuchi T."/>
        </authorList>
    </citation>
    <scope>NUCLEOTIDE SEQUENCE</scope>
    <source>
        <strain evidence="2">PS1010</strain>
    </source>
</reference>
<feature type="transmembrane region" description="Helical" evidence="1">
    <location>
        <begin position="326"/>
        <end position="347"/>
    </location>
</feature>
<feature type="transmembrane region" description="Helical" evidence="1">
    <location>
        <begin position="895"/>
        <end position="918"/>
    </location>
</feature>